<feature type="transmembrane region" description="Helical" evidence="6">
    <location>
        <begin position="435"/>
        <end position="456"/>
    </location>
</feature>
<reference evidence="7 8" key="1">
    <citation type="journal article" date="2015" name="Nat. Commun.">
        <title>Outbred genome sequencing and CRISPR/Cas9 gene editing in butterflies.</title>
        <authorList>
            <person name="Li X."/>
            <person name="Fan D."/>
            <person name="Zhang W."/>
            <person name="Liu G."/>
            <person name="Zhang L."/>
            <person name="Zhao L."/>
            <person name="Fang X."/>
            <person name="Chen L."/>
            <person name="Dong Y."/>
            <person name="Chen Y."/>
            <person name="Ding Y."/>
            <person name="Zhao R."/>
            <person name="Feng M."/>
            <person name="Zhu Y."/>
            <person name="Feng Y."/>
            <person name="Jiang X."/>
            <person name="Zhu D."/>
            <person name="Xiang H."/>
            <person name="Feng X."/>
            <person name="Li S."/>
            <person name="Wang J."/>
            <person name="Zhang G."/>
            <person name="Kronforst M.R."/>
            <person name="Wang W."/>
        </authorList>
    </citation>
    <scope>NUCLEOTIDE SEQUENCE [LARGE SCALE GENOMIC DNA]</scope>
    <source>
        <strain evidence="7">Ya'a_city_454_Pm</strain>
        <tissue evidence="7">Whole body</tissue>
    </source>
</reference>
<evidence type="ECO:0000256" key="6">
    <source>
        <dbReference type="SAM" id="Phobius"/>
    </source>
</evidence>
<dbReference type="SUPFAM" id="SSF103473">
    <property type="entry name" value="MFS general substrate transporter"/>
    <property type="match status" value="2"/>
</dbReference>
<feature type="transmembrane region" description="Helical" evidence="6">
    <location>
        <begin position="157"/>
        <end position="176"/>
    </location>
</feature>
<dbReference type="Gene3D" id="1.20.1250.20">
    <property type="entry name" value="MFS general substrate transporter like domains"/>
    <property type="match status" value="2"/>
</dbReference>
<proteinExistence type="predicted"/>
<keyword evidence="2 6" id="KW-0812">Transmembrane</keyword>
<comment type="subcellular location">
    <subcellularLocation>
        <location evidence="1">Membrane</location>
        <topology evidence="1">Multi-pass membrane protein</topology>
    </subcellularLocation>
</comment>
<dbReference type="InterPro" id="IPR036259">
    <property type="entry name" value="MFS_trans_sf"/>
</dbReference>
<dbReference type="PROSITE" id="PS00216">
    <property type="entry name" value="SUGAR_TRANSPORT_1"/>
    <property type="match status" value="1"/>
</dbReference>
<keyword evidence="4 6" id="KW-0472">Membrane</keyword>
<feature type="transmembrane region" description="Helical" evidence="6">
    <location>
        <begin position="224"/>
        <end position="248"/>
    </location>
</feature>
<keyword evidence="3 6" id="KW-1133">Transmembrane helix</keyword>
<feature type="transmembrane region" description="Helical" evidence="6">
    <location>
        <begin position="495"/>
        <end position="512"/>
    </location>
</feature>
<evidence type="ECO:0000313" key="8">
    <source>
        <dbReference type="Proteomes" id="UP000053240"/>
    </source>
</evidence>
<dbReference type="InterPro" id="IPR005829">
    <property type="entry name" value="Sugar_transporter_CS"/>
</dbReference>
<sequence length="600" mass="66570">MGQNKKIEAGKLLEEVGPVGRYQLRMLLIIMVPILWCGTISTQYVFNAMVAKHRCMVPQCETWPAEVTPGAWGAWALTDDKCRRKQPVADTCSANSFHATNTQRCDKFVYEHNNTIVAEFNLGCQEWKRTLVGTIHSAGIFVALPLTAYVSDTFGRRVAFIVTAVLPGVVGLARSFTQDYISYITLEFLDAVVGAGVFGRRVAFIVTAVSPGVVGLARSFTQDYISYITLEFLDAVVGAGVYSSGFVLALEMVGINRRVLCGNIISSTFALGQALIALIAWAVPNWRTLTRIIYAPSPFFIIYYFLIEESVRWLLTKGKKKKAAKIIFKAAEVNKKKLSPETIRLLTEETPVEIKQTDPVNPNSENLDPEKMPAENSNPDKKVPENFQPPSVMLAVLKSRVLMTRLCICAFWWVTVTFIYYGLSINSVSLAGNSYINYILTSLIEIPGYGLSVITLDRFGRKKSIITAYFICGVSLIALPFIPTSIVWLQTSLNLFGKLCISMVFSSIYVYTGELYPTGLRHRMLAACSMTGRIGQMIAPQTPLLMSYMESLPYILFGLMAGASGLLMLLTPETLRVELPDTIEQAETISPVKQRPVHLE</sequence>
<dbReference type="Proteomes" id="UP000053240">
    <property type="component" value="Unassembled WGS sequence"/>
</dbReference>
<feature type="transmembrane region" description="Helical" evidence="6">
    <location>
        <begin position="402"/>
        <end position="423"/>
    </location>
</feature>
<feature type="transmembrane region" description="Helical" evidence="6">
    <location>
        <begin position="468"/>
        <end position="489"/>
    </location>
</feature>
<gene>
    <name evidence="7" type="ORF">RR48_06018</name>
</gene>
<feature type="transmembrane region" description="Helical" evidence="6">
    <location>
        <begin position="289"/>
        <end position="307"/>
    </location>
</feature>
<name>A0A194RE04_PAPMA</name>
<dbReference type="PANTHER" id="PTHR24064">
    <property type="entry name" value="SOLUTE CARRIER FAMILY 22 MEMBER"/>
    <property type="match status" value="1"/>
</dbReference>
<dbReference type="InParanoid" id="A0A194RE04"/>
<accession>A0A194RE04</accession>
<feature type="transmembrane region" description="Helical" evidence="6">
    <location>
        <begin position="552"/>
        <end position="570"/>
    </location>
</feature>
<keyword evidence="8" id="KW-1185">Reference proteome</keyword>
<feature type="transmembrane region" description="Helical" evidence="6">
    <location>
        <begin position="26"/>
        <end position="46"/>
    </location>
</feature>
<dbReference type="Pfam" id="PF07690">
    <property type="entry name" value="MFS_1"/>
    <property type="match status" value="1"/>
</dbReference>
<dbReference type="InterPro" id="IPR011701">
    <property type="entry name" value="MFS"/>
</dbReference>
<dbReference type="EMBL" id="KQ460313">
    <property type="protein sequence ID" value="KPJ16063.1"/>
    <property type="molecule type" value="Genomic_DNA"/>
</dbReference>
<dbReference type="AlphaFoldDB" id="A0A194RE04"/>
<feature type="compositionally biased region" description="Basic and acidic residues" evidence="5">
    <location>
        <begin position="368"/>
        <end position="382"/>
    </location>
</feature>
<evidence type="ECO:0000256" key="4">
    <source>
        <dbReference type="ARBA" id="ARBA00023136"/>
    </source>
</evidence>
<feature type="transmembrane region" description="Helical" evidence="6">
    <location>
        <begin position="188"/>
        <end position="212"/>
    </location>
</feature>
<dbReference type="GO" id="GO:0022857">
    <property type="term" value="F:transmembrane transporter activity"/>
    <property type="evidence" value="ECO:0007669"/>
    <property type="project" value="InterPro"/>
</dbReference>
<feature type="transmembrane region" description="Helical" evidence="6">
    <location>
        <begin position="131"/>
        <end position="151"/>
    </location>
</feature>
<protein>
    <submittedName>
        <fullName evidence="7">Organic cation transporter protein</fullName>
    </submittedName>
</protein>
<evidence type="ECO:0000313" key="7">
    <source>
        <dbReference type="EMBL" id="KPJ16063.1"/>
    </source>
</evidence>
<evidence type="ECO:0000256" key="5">
    <source>
        <dbReference type="SAM" id="MobiDB-lite"/>
    </source>
</evidence>
<organism evidence="7 8">
    <name type="scientific">Papilio machaon</name>
    <name type="common">Old World swallowtail butterfly</name>
    <dbReference type="NCBI Taxonomy" id="76193"/>
    <lineage>
        <taxon>Eukaryota</taxon>
        <taxon>Metazoa</taxon>
        <taxon>Ecdysozoa</taxon>
        <taxon>Arthropoda</taxon>
        <taxon>Hexapoda</taxon>
        <taxon>Insecta</taxon>
        <taxon>Pterygota</taxon>
        <taxon>Neoptera</taxon>
        <taxon>Endopterygota</taxon>
        <taxon>Lepidoptera</taxon>
        <taxon>Glossata</taxon>
        <taxon>Ditrysia</taxon>
        <taxon>Papilionoidea</taxon>
        <taxon>Papilionidae</taxon>
        <taxon>Papilioninae</taxon>
        <taxon>Papilio</taxon>
    </lineage>
</organism>
<dbReference type="GO" id="GO:0016020">
    <property type="term" value="C:membrane"/>
    <property type="evidence" value="ECO:0007669"/>
    <property type="project" value="UniProtKB-SubCell"/>
</dbReference>
<feature type="region of interest" description="Disordered" evidence="5">
    <location>
        <begin position="355"/>
        <end position="382"/>
    </location>
</feature>
<evidence type="ECO:0000256" key="3">
    <source>
        <dbReference type="ARBA" id="ARBA00022989"/>
    </source>
</evidence>
<feature type="transmembrane region" description="Helical" evidence="6">
    <location>
        <begin position="260"/>
        <end position="283"/>
    </location>
</feature>
<evidence type="ECO:0000256" key="2">
    <source>
        <dbReference type="ARBA" id="ARBA00022692"/>
    </source>
</evidence>
<evidence type="ECO:0000256" key="1">
    <source>
        <dbReference type="ARBA" id="ARBA00004141"/>
    </source>
</evidence>